<dbReference type="PROSITE" id="PS50011">
    <property type="entry name" value="PROTEIN_KINASE_DOM"/>
    <property type="match status" value="1"/>
</dbReference>
<dbReference type="Pfam" id="PF00069">
    <property type="entry name" value="Pkinase"/>
    <property type="match status" value="2"/>
</dbReference>
<evidence type="ECO:0000259" key="2">
    <source>
        <dbReference type="PROSITE" id="PS50011"/>
    </source>
</evidence>
<feature type="domain" description="Protein kinase" evidence="2">
    <location>
        <begin position="1"/>
        <end position="268"/>
    </location>
</feature>
<feature type="region of interest" description="Disordered" evidence="1">
    <location>
        <begin position="150"/>
        <end position="191"/>
    </location>
</feature>
<evidence type="ECO:0000313" key="3">
    <source>
        <dbReference type="EMBL" id="ETO31955.1"/>
    </source>
</evidence>
<dbReference type="InterPro" id="IPR008271">
    <property type="entry name" value="Ser/Thr_kinase_AS"/>
</dbReference>
<accession>X6P070</accession>
<evidence type="ECO:0000256" key="1">
    <source>
        <dbReference type="SAM" id="MobiDB-lite"/>
    </source>
</evidence>
<dbReference type="EMBL" id="ASPP01004578">
    <property type="protein sequence ID" value="ETO31955.1"/>
    <property type="molecule type" value="Genomic_DNA"/>
</dbReference>
<evidence type="ECO:0000313" key="4">
    <source>
        <dbReference type="Proteomes" id="UP000023152"/>
    </source>
</evidence>
<keyword evidence="3" id="KW-0418">Kinase</keyword>
<dbReference type="InterPro" id="IPR000719">
    <property type="entry name" value="Prot_kinase_dom"/>
</dbReference>
<dbReference type="GO" id="GO:0005524">
    <property type="term" value="F:ATP binding"/>
    <property type="evidence" value="ECO:0007669"/>
    <property type="project" value="InterPro"/>
</dbReference>
<dbReference type="PIRSF" id="PIRSF000654">
    <property type="entry name" value="Integrin-linked_kinase"/>
    <property type="match status" value="1"/>
</dbReference>
<protein>
    <submittedName>
        <fullName evidence="3">Serine/threonine-protein kinase</fullName>
    </submittedName>
</protein>
<dbReference type="InterPro" id="IPR011009">
    <property type="entry name" value="Kinase-like_dom_sf"/>
</dbReference>
<keyword evidence="4" id="KW-1185">Reference proteome</keyword>
<dbReference type="Proteomes" id="UP000023152">
    <property type="component" value="Unassembled WGS sequence"/>
</dbReference>
<dbReference type="SMART" id="SM00220">
    <property type="entry name" value="S_TKc"/>
    <property type="match status" value="1"/>
</dbReference>
<dbReference type="Gene3D" id="1.10.510.10">
    <property type="entry name" value="Transferase(Phosphotransferase) domain 1"/>
    <property type="match status" value="2"/>
</dbReference>
<name>X6P070_RETFI</name>
<dbReference type="AlphaFoldDB" id="X6P070"/>
<dbReference type="InterPro" id="IPR050588">
    <property type="entry name" value="WNK_Ser-Thr_kinase"/>
</dbReference>
<keyword evidence="3" id="KW-0808">Transferase</keyword>
<dbReference type="OrthoDB" id="4062651at2759"/>
<dbReference type="SUPFAM" id="SSF56112">
    <property type="entry name" value="Protein kinase-like (PK-like)"/>
    <property type="match status" value="1"/>
</dbReference>
<gene>
    <name evidence="3" type="ORF">RFI_05160</name>
</gene>
<dbReference type="GO" id="GO:0004672">
    <property type="term" value="F:protein kinase activity"/>
    <property type="evidence" value="ECO:0007669"/>
    <property type="project" value="InterPro"/>
</dbReference>
<reference evidence="3 4" key="1">
    <citation type="journal article" date="2013" name="Curr. Biol.">
        <title>The Genome of the Foraminiferan Reticulomyxa filosa.</title>
        <authorList>
            <person name="Glockner G."/>
            <person name="Hulsmann N."/>
            <person name="Schleicher M."/>
            <person name="Noegel A.A."/>
            <person name="Eichinger L."/>
            <person name="Gallinger C."/>
            <person name="Pawlowski J."/>
            <person name="Sierra R."/>
            <person name="Euteneuer U."/>
            <person name="Pillet L."/>
            <person name="Moustafa A."/>
            <person name="Platzer M."/>
            <person name="Groth M."/>
            <person name="Szafranski K."/>
            <person name="Schliwa M."/>
        </authorList>
    </citation>
    <scope>NUCLEOTIDE SEQUENCE [LARGE SCALE GENOMIC DNA]</scope>
</reference>
<comment type="caution">
    <text evidence="3">The sequence shown here is derived from an EMBL/GenBank/DDBJ whole genome shotgun (WGS) entry which is preliminary data.</text>
</comment>
<sequence>MQIDIERIGKESELKKLEREIEMLKNLNHPRILKIRDFWSNPRTRQVCFITDIIQSGSLRRFIREREVNLASVKKWCRQMLAALDYLHTLKPYPVIHRDIKCDNIFIDGPTGYITIGDLGLSTTFRRFSNASGGIGGDSDVEANRITLHRSQARDVQTNHDTNNDHAHHNRSQSHSHNHDHNHNHNHNNNRHPFNSLFVSTTDNCKKALSVVGTAEFMAPELYTEKYNEKVDIYAFGMCVVEMITRKYPYTVEKKAKQTNKKDGHKNL</sequence>
<dbReference type="PROSITE" id="PS00108">
    <property type="entry name" value="PROTEIN_KINASE_ST"/>
    <property type="match status" value="1"/>
</dbReference>
<dbReference type="PANTHER" id="PTHR13902">
    <property type="entry name" value="SERINE/THREONINE-PROTEIN KINASE WNK WITH NO LYSINE -RELATED"/>
    <property type="match status" value="1"/>
</dbReference>
<proteinExistence type="predicted"/>
<organism evidence="3 4">
    <name type="scientific">Reticulomyxa filosa</name>
    <dbReference type="NCBI Taxonomy" id="46433"/>
    <lineage>
        <taxon>Eukaryota</taxon>
        <taxon>Sar</taxon>
        <taxon>Rhizaria</taxon>
        <taxon>Retaria</taxon>
        <taxon>Foraminifera</taxon>
        <taxon>Monothalamids</taxon>
        <taxon>Reticulomyxidae</taxon>
        <taxon>Reticulomyxa</taxon>
    </lineage>
</organism>